<protein>
    <submittedName>
        <fullName evidence="1">Uncharacterized protein</fullName>
    </submittedName>
</protein>
<dbReference type="AlphaFoldDB" id="E0S3V1"/>
<dbReference type="EMBL" id="CP001812">
    <property type="protein sequence ID" value="ADL36083.1"/>
    <property type="molecule type" value="Genomic_DNA"/>
</dbReference>
<keyword evidence="1" id="KW-0614">Plasmid</keyword>
<dbReference type="KEGG" id="bpb:bpr_II145"/>
<accession>E0S3V1</accession>
<reference evidence="1 2" key="1">
    <citation type="journal article" date="2010" name="PLoS ONE">
        <title>The glycobiome of the rumen bacterium Butyrivibrio proteoclasticus B316(T) highlights adaptation to a polysaccharide-rich environment.</title>
        <authorList>
            <person name="Kelly W.J."/>
            <person name="Leahy S.C."/>
            <person name="Altermann E."/>
            <person name="Yeoman C.J."/>
            <person name="Dunne J.C."/>
            <person name="Kong Z."/>
            <person name="Pacheco D.M."/>
            <person name="Li D."/>
            <person name="Noel S.J."/>
            <person name="Moon C.D."/>
            <person name="Cookson A.L."/>
            <person name="Attwood G.T."/>
        </authorList>
    </citation>
    <scope>NUCLEOTIDE SEQUENCE [LARGE SCALE GENOMIC DNA]</scope>
    <source>
        <strain evidence="2">ATCC 51982 / DSM 14932 / B316</strain>
        <plasmid evidence="2">Plasmid pCY360</plasmid>
    </source>
</reference>
<proteinExistence type="predicted"/>
<name>E0S3V1_BUTPB</name>
<dbReference type="Proteomes" id="UP000001299">
    <property type="component" value="Plasmid pCY360"/>
</dbReference>
<geneLocation type="plasmid" evidence="1 2">
    <name>pCY360</name>
</geneLocation>
<dbReference type="HOGENOM" id="CLU_2354476_0_0_9"/>
<gene>
    <name evidence="1" type="ordered locus">bpr_II145</name>
</gene>
<evidence type="ECO:0000313" key="2">
    <source>
        <dbReference type="Proteomes" id="UP000001299"/>
    </source>
</evidence>
<organism evidence="1 2">
    <name type="scientific">Butyrivibrio proteoclasticus (strain ATCC 51982 / DSM 14932 / B316)</name>
    <name type="common">Clostridium proteoclasticum</name>
    <dbReference type="NCBI Taxonomy" id="515622"/>
    <lineage>
        <taxon>Bacteria</taxon>
        <taxon>Bacillati</taxon>
        <taxon>Bacillota</taxon>
        <taxon>Clostridia</taxon>
        <taxon>Lachnospirales</taxon>
        <taxon>Lachnospiraceae</taxon>
        <taxon>Butyrivibrio</taxon>
    </lineage>
</organism>
<evidence type="ECO:0000313" key="1">
    <source>
        <dbReference type="EMBL" id="ADL36083.1"/>
    </source>
</evidence>
<sequence>MNKLVRPTFEEIINAADALLADKELVVTEFGTNNDLELHIWKDGEFEPEEDESNMVHIVTLQDGEAVDDTEDTYVTDGSLYDELVRINEYRDFETL</sequence>
<dbReference type="RefSeq" id="WP_013282732.1">
    <property type="nucleotide sequence ID" value="NC_014389.1"/>
</dbReference>
<keyword evidence="2" id="KW-1185">Reference proteome</keyword>